<keyword evidence="1" id="KW-0805">Transcription regulation</keyword>
<organism evidence="5 6">
    <name type="scientific">Nereida ignava</name>
    <dbReference type="NCBI Taxonomy" id="282199"/>
    <lineage>
        <taxon>Bacteria</taxon>
        <taxon>Pseudomonadati</taxon>
        <taxon>Pseudomonadota</taxon>
        <taxon>Alphaproteobacteria</taxon>
        <taxon>Rhodobacterales</taxon>
        <taxon>Roseobacteraceae</taxon>
        <taxon>Nereida</taxon>
    </lineage>
</organism>
<accession>A0A0U1NNG8</accession>
<dbReference type="SUPFAM" id="SSF46894">
    <property type="entry name" value="C-terminal effector domain of the bipartite response regulators"/>
    <property type="match status" value="1"/>
</dbReference>
<dbReference type="OrthoDB" id="9782655at2"/>
<dbReference type="STRING" id="282199.GCA_001049735_02314"/>
<dbReference type="Proteomes" id="UP000048949">
    <property type="component" value="Unassembled WGS sequence"/>
</dbReference>
<dbReference type="PANTHER" id="PTHR44688">
    <property type="entry name" value="DNA-BINDING TRANSCRIPTIONAL ACTIVATOR DEVR_DOSR"/>
    <property type="match status" value="1"/>
</dbReference>
<dbReference type="InterPro" id="IPR036388">
    <property type="entry name" value="WH-like_DNA-bd_sf"/>
</dbReference>
<dbReference type="EMBL" id="CVQV01000013">
    <property type="protein sequence ID" value="CRK76258.1"/>
    <property type="molecule type" value="Genomic_DNA"/>
</dbReference>
<protein>
    <submittedName>
        <fullName evidence="5">Transcriptional regulatory protein UhpA</fullName>
    </submittedName>
</protein>
<dbReference type="Gene3D" id="3.30.450.20">
    <property type="entry name" value="PAS domain"/>
    <property type="match status" value="1"/>
</dbReference>
<keyword evidence="2" id="KW-0238">DNA-binding</keyword>
<evidence type="ECO:0000259" key="4">
    <source>
        <dbReference type="PROSITE" id="PS50043"/>
    </source>
</evidence>
<feature type="domain" description="HTH luxR-type" evidence="4">
    <location>
        <begin position="116"/>
        <end position="181"/>
    </location>
</feature>
<dbReference type="AlphaFoldDB" id="A0A0U1NNG8"/>
<dbReference type="InterPro" id="IPR035965">
    <property type="entry name" value="PAS-like_dom_sf"/>
</dbReference>
<evidence type="ECO:0000256" key="2">
    <source>
        <dbReference type="ARBA" id="ARBA00023125"/>
    </source>
</evidence>
<sequence>MQSADIQIAFDAAPIGLVLSEGRVIRACNEAFATLVGYSKNSLVGQSFRMFYGSDAEFEAIRDIGLTALQTSGTYSDERLVLHKDGHTVWSRFRARSLTPDDPLARLVLSYAAISERSDLVQLTPRERQVLGFMGQGMTSKEIAKTLELSPRTIEDIRARMIKRHGVKRASELVARMMMRGK</sequence>
<reference evidence="5 6" key="1">
    <citation type="submission" date="2015-04" db="EMBL/GenBank/DDBJ databases">
        <authorList>
            <person name="Syromyatnikov M.Y."/>
            <person name="Popov V.N."/>
        </authorList>
    </citation>
    <scope>NUCLEOTIDE SEQUENCE [LARGE SCALE GENOMIC DNA]</scope>
    <source>
        <strain evidence="5 6">CECT 5292</strain>
    </source>
</reference>
<dbReference type="CDD" id="cd06170">
    <property type="entry name" value="LuxR_C_like"/>
    <property type="match status" value="1"/>
</dbReference>
<dbReference type="InterPro" id="IPR000792">
    <property type="entry name" value="Tscrpt_reg_LuxR_C"/>
</dbReference>
<dbReference type="PANTHER" id="PTHR44688:SF16">
    <property type="entry name" value="DNA-BINDING TRANSCRIPTIONAL ACTIVATOR DEVR_DOSR"/>
    <property type="match status" value="1"/>
</dbReference>
<dbReference type="InterPro" id="IPR000014">
    <property type="entry name" value="PAS"/>
</dbReference>
<dbReference type="GO" id="GO:0006355">
    <property type="term" value="P:regulation of DNA-templated transcription"/>
    <property type="evidence" value="ECO:0007669"/>
    <property type="project" value="InterPro"/>
</dbReference>
<dbReference type="Pfam" id="PF13426">
    <property type="entry name" value="PAS_9"/>
    <property type="match status" value="1"/>
</dbReference>
<dbReference type="PROSITE" id="PS50043">
    <property type="entry name" value="HTH_LUXR_2"/>
    <property type="match status" value="1"/>
</dbReference>
<dbReference type="NCBIfam" id="TIGR00229">
    <property type="entry name" value="sensory_box"/>
    <property type="match status" value="1"/>
</dbReference>
<gene>
    <name evidence="5" type="primary">uhpA</name>
    <name evidence="5" type="ORF">NIG5292_02315</name>
</gene>
<evidence type="ECO:0000313" key="5">
    <source>
        <dbReference type="EMBL" id="CRK76258.1"/>
    </source>
</evidence>
<dbReference type="PRINTS" id="PR00038">
    <property type="entry name" value="HTHLUXR"/>
</dbReference>
<dbReference type="GO" id="GO:0003677">
    <property type="term" value="F:DNA binding"/>
    <property type="evidence" value="ECO:0007669"/>
    <property type="project" value="UniProtKB-KW"/>
</dbReference>
<keyword evidence="3" id="KW-0804">Transcription</keyword>
<dbReference type="Pfam" id="PF00196">
    <property type="entry name" value="GerE"/>
    <property type="match status" value="1"/>
</dbReference>
<name>A0A0U1NNG8_9RHOB</name>
<dbReference type="RefSeq" id="WP_048599654.1">
    <property type="nucleotide sequence ID" value="NZ_CBFHGK010000007.1"/>
</dbReference>
<keyword evidence="6" id="KW-1185">Reference proteome</keyword>
<proteinExistence type="predicted"/>
<dbReference type="CDD" id="cd00130">
    <property type="entry name" value="PAS"/>
    <property type="match status" value="1"/>
</dbReference>
<dbReference type="Gene3D" id="1.10.10.10">
    <property type="entry name" value="Winged helix-like DNA-binding domain superfamily/Winged helix DNA-binding domain"/>
    <property type="match status" value="1"/>
</dbReference>
<dbReference type="SUPFAM" id="SSF55785">
    <property type="entry name" value="PYP-like sensor domain (PAS domain)"/>
    <property type="match status" value="1"/>
</dbReference>
<dbReference type="InterPro" id="IPR016032">
    <property type="entry name" value="Sig_transdc_resp-reg_C-effctor"/>
</dbReference>
<dbReference type="PROSITE" id="PS00622">
    <property type="entry name" value="HTH_LUXR_1"/>
    <property type="match status" value="1"/>
</dbReference>
<evidence type="ECO:0000313" key="6">
    <source>
        <dbReference type="Proteomes" id="UP000048949"/>
    </source>
</evidence>
<evidence type="ECO:0000256" key="1">
    <source>
        <dbReference type="ARBA" id="ARBA00023015"/>
    </source>
</evidence>
<evidence type="ECO:0000256" key="3">
    <source>
        <dbReference type="ARBA" id="ARBA00023163"/>
    </source>
</evidence>
<dbReference type="SMART" id="SM00421">
    <property type="entry name" value="HTH_LUXR"/>
    <property type="match status" value="1"/>
</dbReference>